<evidence type="ECO:0000256" key="4">
    <source>
        <dbReference type="ARBA" id="ARBA00022989"/>
    </source>
</evidence>
<evidence type="ECO:0000259" key="8">
    <source>
        <dbReference type="Pfam" id="PF08334"/>
    </source>
</evidence>
<name>A0A5C5WGH8_9PLAN</name>
<keyword evidence="4 7" id="KW-1133">Transmembrane helix</keyword>
<evidence type="ECO:0000256" key="6">
    <source>
        <dbReference type="SAM" id="MobiDB-lite"/>
    </source>
</evidence>
<dbReference type="PANTHER" id="PTHR30093">
    <property type="entry name" value="GENERAL SECRETION PATHWAY PROTEIN G"/>
    <property type="match status" value="1"/>
</dbReference>
<reference evidence="9 10" key="1">
    <citation type="submission" date="2019-02" db="EMBL/GenBank/DDBJ databases">
        <title>Deep-cultivation of Planctomycetes and their phenomic and genomic characterization uncovers novel biology.</title>
        <authorList>
            <person name="Wiegand S."/>
            <person name="Jogler M."/>
            <person name="Boedeker C."/>
            <person name="Pinto D."/>
            <person name="Vollmers J."/>
            <person name="Rivas-Marin E."/>
            <person name="Kohn T."/>
            <person name="Peeters S.H."/>
            <person name="Heuer A."/>
            <person name="Rast P."/>
            <person name="Oberbeckmann S."/>
            <person name="Bunk B."/>
            <person name="Jeske O."/>
            <person name="Meyerdierks A."/>
            <person name="Storesund J.E."/>
            <person name="Kallscheuer N."/>
            <person name="Luecker S."/>
            <person name="Lage O.M."/>
            <person name="Pohl T."/>
            <person name="Merkel B.J."/>
            <person name="Hornburger P."/>
            <person name="Mueller R.-W."/>
            <person name="Bruemmer F."/>
            <person name="Labrenz M."/>
            <person name="Spormann A.M."/>
            <person name="Op Den Camp H."/>
            <person name="Overmann J."/>
            <person name="Amann R."/>
            <person name="Jetten M.S.M."/>
            <person name="Mascher T."/>
            <person name="Medema M.H."/>
            <person name="Devos D.P."/>
            <person name="Kaster A.-K."/>
            <person name="Ovreas L."/>
            <person name="Rohde M."/>
            <person name="Galperin M.Y."/>
            <person name="Jogler C."/>
        </authorList>
    </citation>
    <scope>NUCLEOTIDE SEQUENCE [LARGE SCALE GENOMIC DNA]</scope>
    <source>
        <strain evidence="9 10">KOR42</strain>
    </source>
</reference>
<sequence length="153" mass="16829">MRTYNRKPLLKTRQRRSGFTLLEVLIVLAIIGVIAAMAVPQLLGQANVANERQTRSAILNLEQAAELYAVNNGFEPPAGGQDAIQMMMTKDQESGASAVLDKLPVDAWGEPLNYEYPNTKADTDRPAIWSSGKNRQNENGSGDDINNWDDIAK</sequence>
<dbReference type="GO" id="GO:0015628">
    <property type="term" value="P:protein secretion by the type II secretion system"/>
    <property type="evidence" value="ECO:0007669"/>
    <property type="project" value="InterPro"/>
</dbReference>
<keyword evidence="3 7" id="KW-0812">Transmembrane</keyword>
<dbReference type="InterPro" id="IPR000983">
    <property type="entry name" value="Bac_GSPG_pilin"/>
</dbReference>
<dbReference type="SUPFAM" id="SSF54523">
    <property type="entry name" value="Pili subunits"/>
    <property type="match status" value="1"/>
</dbReference>
<dbReference type="PROSITE" id="PS00409">
    <property type="entry name" value="PROKAR_NTER_METHYL"/>
    <property type="match status" value="1"/>
</dbReference>
<feature type="compositionally biased region" description="Polar residues" evidence="6">
    <location>
        <begin position="131"/>
        <end position="140"/>
    </location>
</feature>
<evidence type="ECO:0000256" key="5">
    <source>
        <dbReference type="ARBA" id="ARBA00023136"/>
    </source>
</evidence>
<comment type="caution">
    <text evidence="9">The sequence shown here is derived from an EMBL/GenBank/DDBJ whole genome shotgun (WGS) entry which is preliminary data.</text>
</comment>
<evidence type="ECO:0000256" key="1">
    <source>
        <dbReference type="ARBA" id="ARBA00004167"/>
    </source>
</evidence>
<evidence type="ECO:0000256" key="7">
    <source>
        <dbReference type="SAM" id="Phobius"/>
    </source>
</evidence>
<dbReference type="EMBL" id="SIHI01000017">
    <property type="protein sequence ID" value="TWT49884.1"/>
    <property type="molecule type" value="Genomic_DNA"/>
</dbReference>
<dbReference type="PRINTS" id="PR00813">
    <property type="entry name" value="BCTERIALGSPG"/>
</dbReference>
<organism evidence="9 10">
    <name type="scientific">Thalassoglobus neptunius</name>
    <dbReference type="NCBI Taxonomy" id="1938619"/>
    <lineage>
        <taxon>Bacteria</taxon>
        <taxon>Pseudomonadati</taxon>
        <taxon>Planctomycetota</taxon>
        <taxon>Planctomycetia</taxon>
        <taxon>Planctomycetales</taxon>
        <taxon>Planctomycetaceae</taxon>
        <taxon>Thalassoglobus</taxon>
    </lineage>
</organism>
<dbReference type="RefSeq" id="WP_146511259.1">
    <property type="nucleotide sequence ID" value="NZ_SIHI01000017.1"/>
</dbReference>
<dbReference type="OrthoDB" id="9795612at2"/>
<evidence type="ECO:0000256" key="3">
    <source>
        <dbReference type="ARBA" id="ARBA00022692"/>
    </source>
</evidence>
<evidence type="ECO:0000256" key="2">
    <source>
        <dbReference type="ARBA" id="ARBA00022481"/>
    </source>
</evidence>
<dbReference type="InterPro" id="IPR013545">
    <property type="entry name" value="T2SS_protein-GspG_C"/>
</dbReference>
<feature type="region of interest" description="Disordered" evidence="6">
    <location>
        <begin position="115"/>
        <end position="153"/>
    </location>
</feature>
<proteinExistence type="predicted"/>
<dbReference type="InterPro" id="IPR045584">
    <property type="entry name" value="Pilin-like"/>
</dbReference>
<keyword evidence="5 7" id="KW-0472">Membrane</keyword>
<comment type="subcellular location">
    <subcellularLocation>
        <location evidence="1">Membrane</location>
        <topology evidence="1">Single-pass membrane protein</topology>
    </subcellularLocation>
</comment>
<dbReference type="GO" id="GO:0015627">
    <property type="term" value="C:type II protein secretion system complex"/>
    <property type="evidence" value="ECO:0007669"/>
    <property type="project" value="InterPro"/>
</dbReference>
<dbReference type="Pfam" id="PF07963">
    <property type="entry name" value="N_methyl"/>
    <property type="match status" value="1"/>
</dbReference>
<dbReference type="NCBIfam" id="TIGR02532">
    <property type="entry name" value="IV_pilin_GFxxxE"/>
    <property type="match status" value="1"/>
</dbReference>
<evidence type="ECO:0000313" key="9">
    <source>
        <dbReference type="EMBL" id="TWT49884.1"/>
    </source>
</evidence>
<dbReference type="Gene3D" id="3.30.700.10">
    <property type="entry name" value="Glycoprotein, Type 4 Pilin"/>
    <property type="match status" value="1"/>
</dbReference>
<dbReference type="Proteomes" id="UP000317243">
    <property type="component" value="Unassembled WGS sequence"/>
</dbReference>
<protein>
    <submittedName>
        <fullName evidence="9">Type II secretion system protein G</fullName>
    </submittedName>
</protein>
<keyword evidence="2" id="KW-0488">Methylation</keyword>
<feature type="domain" description="Type II secretion system protein GspG C-terminal" evidence="8">
    <location>
        <begin position="42"/>
        <end position="148"/>
    </location>
</feature>
<accession>A0A5C5WGH8</accession>
<dbReference type="InterPro" id="IPR012902">
    <property type="entry name" value="N_methyl_site"/>
</dbReference>
<dbReference type="Pfam" id="PF08334">
    <property type="entry name" value="T2SSG"/>
    <property type="match status" value="1"/>
</dbReference>
<dbReference type="PANTHER" id="PTHR30093:SF44">
    <property type="entry name" value="TYPE II SECRETION SYSTEM CORE PROTEIN G"/>
    <property type="match status" value="1"/>
</dbReference>
<dbReference type="AlphaFoldDB" id="A0A5C5WGH8"/>
<dbReference type="GO" id="GO:0016020">
    <property type="term" value="C:membrane"/>
    <property type="evidence" value="ECO:0007669"/>
    <property type="project" value="UniProtKB-SubCell"/>
</dbReference>
<feature type="transmembrane region" description="Helical" evidence="7">
    <location>
        <begin position="21"/>
        <end position="43"/>
    </location>
</feature>
<gene>
    <name evidence="9" type="primary">xcpT_14</name>
    <name evidence="9" type="ORF">KOR42_38360</name>
</gene>
<keyword evidence="10" id="KW-1185">Reference proteome</keyword>
<evidence type="ECO:0000313" key="10">
    <source>
        <dbReference type="Proteomes" id="UP000317243"/>
    </source>
</evidence>